<dbReference type="eggNOG" id="ENOG502QRUR">
    <property type="taxonomic scope" value="Eukaryota"/>
</dbReference>
<dbReference type="InParanoid" id="D8QQI6"/>
<dbReference type="OrthoDB" id="408743at2759"/>
<dbReference type="GO" id="GO:0016491">
    <property type="term" value="F:oxidoreductase activity"/>
    <property type="evidence" value="ECO:0007669"/>
    <property type="project" value="UniProtKB-KW"/>
</dbReference>
<dbReference type="Proteomes" id="UP000001514">
    <property type="component" value="Unassembled WGS sequence"/>
</dbReference>
<evidence type="ECO:0000313" key="4">
    <source>
        <dbReference type="Proteomes" id="UP000001514"/>
    </source>
</evidence>
<dbReference type="EMBL" id="GL377565">
    <property type="protein sequence ID" value="EFJ38463.1"/>
    <property type="molecule type" value="Genomic_DNA"/>
</dbReference>
<organism evidence="4">
    <name type="scientific">Selaginella moellendorffii</name>
    <name type="common">Spikemoss</name>
    <dbReference type="NCBI Taxonomy" id="88036"/>
    <lineage>
        <taxon>Eukaryota</taxon>
        <taxon>Viridiplantae</taxon>
        <taxon>Streptophyta</taxon>
        <taxon>Embryophyta</taxon>
        <taxon>Tracheophyta</taxon>
        <taxon>Lycopodiopsida</taxon>
        <taxon>Selaginellales</taxon>
        <taxon>Selaginellaceae</taxon>
        <taxon>Selaginella</taxon>
    </lineage>
</organism>
<dbReference type="Pfam" id="PF02668">
    <property type="entry name" value="TauD"/>
    <property type="match status" value="1"/>
</dbReference>
<evidence type="ECO:0000256" key="1">
    <source>
        <dbReference type="ARBA" id="ARBA00023002"/>
    </source>
</evidence>
<dbReference type="AlphaFoldDB" id="D8QQI6"/>
<dbReference type="InterPro" id="IPR050411">
    <property type="entry name" value="AlphaKG_dependent_hydroxylases"/>
</dbReference>
<keyword evidence="1" id="KW-0560">Oxidoreductase</keyword>
<dbReference type="Gene3D" id="3.60.130.10">
    <property type="entry name" value="Clavaminate synthase-like"/>
    <property type="match status" value="1"/>
</dbReference>
<gene>
    <name evidence="3" type="ORF">SELMODRAFT_74242</name>
</gene>
<dbReference type="STRING" id="88036.D8QQI6"/>
<dbReference type="KEGG" id="smo:SELMODRAFT_74242"/>
<keyword evidence="4" id="KW-1185">Reference proteome</keyword>
<sequence length="330" mass="36199">MPVATTIFATNSSIPEQKLLSNSAPFPAVLKPSSSESSDKQSLLLALEQPGGKSLLRNELARSGAVLLRGFNLDSAADFDELVQRLDGEEFPYSVGGEATRQRVLGRVFTANDGIPLHKPIGFHNEVAYLPNSPSRIVFFCQSPAPQEAGGSTLVAHGRTVYEKLVESGHEHFLEELSQKGVRYSKKLAQGGHGSWKSMFQTDDKLEAEQRAEKVGSRIEWLDNDEARFISNPCPGVKINPHTGEKVWFNTIAGIQVFKASTPPGSFDAYFGDCSPFPQDALDACLRILDEEKVAFPWQKGDVLIVDNANVLHARQPSKRPRTVLVSLLK</sequence>
<protein>
    <recommendedName>
        <fullName evidence="2">TauD/TfdA-like domain-containing protein</fullName>
    </recommendedName>
</protein>
<dbReference type="InterPro" id="IPR003819">
    <property type="entry name" value="TauD/TfdA-like"/>
</dbReference>
<dbReference type="SUPFAM" id="SSF51197">
    <property type="entry name" value="Clavaminate synthase-like"/>
    <property type="match status" value="1"/>
</dbReference>
<dbReference type="PANTHER" id="PTHR10696">
    <property type="entry name" value="GAMMA-BUTYROBETAINE HYDROXYLASE-RELATED"/>
    <property type="match status" value="1"/>
</dbReference>
<evidence type="ECO:0000259" key="2">
    <source>
        <dbReference type="Pfam" id="PF02668"/>
    </source>
</evidence>
<feature type="domain" description="TauD/TfdA-like" evidence="2">
    <location>
        <begin position="47"/>
        <end position="323"/>
    </location>
</feature>
<name>D8QQI6_SELML</name>
<dbReference type="HOGENOM" id="CLU_044153_0_0_1"/>
<proteinExistence type="predicted"/>
<evidence type="ECO:0000313" key="3">
    <source>
        <dbReference type="EMBL" id="EFJ38463.1"/>
    </source>
</evidence>
<dbReference type="PANTHER" id="PTHR10696:SF21">
    <property type="entry name" value="TAUD_TFDA-LIKE DOMAIN-CONTAINING PROTEIN"/>
    <property type="match status" value="1"/>
</dbReference>
<dbReference type="Gramene" id="EFJ38463">
    <property type="protein sequence ID" value="EFJ38463"/>
    <property type="gene ID" value="SELMODRAFT_74242"/>
</dbReference>
<dbReference type="InterPro" id="IPR042098">
    <property type="entry name" value="TauD-like_sf"/>
</dbReference>
<accession>D8QQI6</accession>
<reference evidence="3 4" key="1">
    <citation type="journal article" date="2011" name="Science">
        <title>The Selaginella genome identifies genetic changes associated with the evolution of vascular plants.</title>
        <authorList>
            <person name="Banks J.A."/>
            <person name="Nishiyama T."/>
            <person name="Hasebe M."/>
            <person name="Bowman J.L."/>
            <person name="Gribskov M."/>
            <person name="dePamphilis C."/>
            <person name="Albert V.A."/>
            <person name="Aono N."/>
            <person name="Aoyama T."/>
            <person name="Ambrose B.A."/>
            <person name="Ashton N.W."/>
            <person name="Axtell M.J."/>
            <person name="Barker E."/>
            <person name="Barker M.S."/>
            <person name="Bennetzen J.L."/>
            <person name="Bonawitz N.D."/>
            <person name="Chapple C."/>
            <person name="Cheng C."/>
            <person name="Correa L.G."/>
            <person name="Dacre M."/>
            <person name="DeBarry J."/>
            <person name="Dreyer I."/>
            <person name="Elias M."/>
            <person name="Engstrom E.M."/>
            <person name="Estelle M."/>
            <person name="Feng L."/>
            <person name="Finet C."/>
            <person name="Floyd S.K."/>
            <person name="Frommer W.B."/>
            <person name="Fujita T."/>
            <person name="Gramzow L."/>
            <person name="Gutensohn M."/>
            <person name="Harholt J."/>
            <person name="Hattori M."/>
            <person name="Heyl A."/>
            <person name="Hirai T."/>
            <person name="Hiwatashi Y."/>
            <person name="Ishikawa M."/>
            <person name="Iwata M."/>
            <person name="Karol K.G."/>
            <person name="Koehler B."/>
            <person name="Kolukisaoglu U."/>
            <person name="Kubo M."/>
            <person name="Kurata T."/>
            <person name="Lalonde S."/>
            <person name="Li K."/>
            <person name="Li Y."/>
            <person name="Litt A."/>
            <person name="Lyons E."/>
            <person name="Manning G."/>
            <person name="Maruyama T."/>
            <person name="Michael T.P."/>
            <person name="Mikami K."/>
            <person name="Miyazaki S."/>
            <person name="Morinaga S."/>
            <person name="Murata T."/>
            <person name="Mueller-Roeber B."/>
            <person name="Nelson D.R."/>
            <person name="Obara M."/>
            <person name="Oguri Y."/>
            <person name="Olmstead R.G."/>
            <person name="Onodera N."/>
            <person name="Petersen B.L."/>
            <person name="Pils B."/>
            <person name="Prigge M."/>
            <person name="Rensing S.A."/>
            <person name="Riano-Pachon D.M."/>
            <person name="Roberts A.W."/>
            <person name="Sato Y."/>
            <person name="Scheller H.V."/>
            <person name="Schulz B."/>
            <person name="Schulz C."/>
            <person name="Shakirov E.V."/>
            <person name="Shibagaki N."/>
            <person name="Shinohara N."/>
            <person name="Shippen D.E."/>
            <person name="Soerensen I."/>
            <person name="Sotooka R."/>
            <person name="Sugimoto N."/>
            <person name="Sugita M."/>
            <person name="Sumikawa N."/>
            <person name="Tanurdzic M."/>
            <person name="Theissen G."/>
            <person name="Ulvskov P."/>
            <person name="Wakazuki S."/>
            <person name="Weng J.K."/>
            <person name="Willats W.W."/>
            <person name="Wipf D."/>
            <person name="Wolf P.G."/>
            <person name="Yang L."/>
            <person name="Zimmer A.D."/>
            <person name="Zhu Q."/>
            <person name="Mitros T."/>
            <person name="Hellsten U."/>
            <person name="Loque D."/>
            <person name="Otillar R."/>
            <person name="Salamov A."/>
            <person name="Schmutz J."/>
            <person name="Shapiro H."/>
            <person name="Lindquist E."/>
            <person name="Lucas S."/>
            <person name="Rokhsar D."/>
            <person name="Grigoriev I.V."/>
        </authorList>
    </citation>
    <scope>NUCLEOTIDE SEQUENCE [LARGE SCALE GENOMIC DNA]</scope>
</reference>
<dbReference type="OMA" id="HMIANNT"/>